<evidence type="ECO:0000259" key="1">
    <source>
        <dbReference type="Pfam" id="PF06114"/>
    </source>
</evidence>
<keyword evidence="3" id="KW-1185">Reference proteome</keyword>
<proteinExistence type="predicted"/>
<name>A1ZXB8_MICM2</name>
<dbReference type="InterPro" id="IPR010359">
    <property type="entry name" value="IrrE_HExxH"/>
</dbReference>
<gene>
    <name evidence="2" type="ORF">M23134_03706</name>
</gene>
<evidence type="ECO:0000313" key="3">
    <source>
        <dbReference type="Proteomes" id="UP000004095"/>
    </source>
</evidence>
<organism evidence="2 3">
    <name type="scientific">Microscilla marina ATCC 23134</name>
    <dbReference type="NCBI Taxonomy" id="313606"/>
    <lineage>
        <taxon>Bacteria</taxon>
        <taxon>Pseudomonadati</taxon>
        <taxon>Bacteroidota</taxon>
        <taxon>Cytophagia</taxon>
        <taxon>Cytophagales</taxon>
        <taxon>Microscillaceae</taxon>
        <taxon>Microscilla</taxon>
    </lineage>
</organism>
<protein>
    <recommendedName>
        <fullName evidence="1">IrrE N-terminal-like domain-containing protein</fullName>
    </recommendedName>
</protein>
<accession>A1ZXB8</accession>
<sequence length="168" mass="19749">MIILKIIGLLGGLAWGQIPFTTSTTHHTNQVTIRGTSQPQKIKAMVDYYLDYWQLDSLHLLVEYSNSLPRPLKGYTQYVEHKKWGVKQAIIRINARLSPKEQGLTIAHEMIHVKQFRRGELQLAGKTGYRWKNHSYRAIAKKAYHTRAWEKEAFRLEKKLYLLYLKNR</sequence>
<dbReference type="Pfam" id="PF06114">
    <property type="entry name" value="Peptidase_M78"/>
    <property type="match status" value="1"/>
</dbReference>
<evidence type="ECO:0000313" key="2">
    <source>
        <dbReference type="EMBL" id="EAY24992.1"/>
    </source>
</evidence>
<dbReference type="EMBL" id="AAWS01000057">
    <property type="protein sequence ID" value="EAY24992.1"/>
    <property type="molecule type" value="Genomic_DNA"/>
</dbReference>
<dbReference type="Proteomes" id="UP000004095">
    <property type="component" value="Unassembled WGS sequence"/>
</dbReference>
<comment type="caution">
    <text evidence="2">The sequence shown here is derived from an EMBL/GenBank/DDBJ whole genome shotgun (WGS) entry which is preliminary data.</text>
</comment>
<dbReference type="AlphaFoldDB" id="A1ZXB8"/>
<dbReference type="RefSeq" id="WP_002703754.1">
    <property type="nucleotide sequence ID" value="NZ_AAWS01000057.1"/>
</dbReference>
<reference evidence="2 3" key="1">
    <citation type="submission" date="2007-01" db="EMBL/GenBank/DDBJ databases">
        <authorList>
            <person name="Haygood M."/>
            <person name="Podell S."/>
            <person name="Anderson C."/>
            <person name="Hopkinson B."/>
            <person name="Roe K."/>
            <person name="Barbeau K."/>
            <person name="Gaasterland T."/>
            <person name="Ferriera S."/>
            <person name="Johnson J."/>
            <person name="Kravitz S."/>
            <person name="Beeson K."/>
            <person name="Sutton G."/>
            <person name="Rogers Y.-H."/>
            <person name="Friedman R."/>
            <person name="Frazier M."/>
            <person name="Venter J.C."/>
        </authorList>
    </citation>
    <scope>NUCLEOTIDE SEQUENCE [LARGE SCALE GENOMIC DNA]</scope>
    <source>
        <strain evidence="2 3">ATCC 23134</strain>
    </source>
</reference>
<dbReference type="OrthoDB" id="5937621at2"/>
<feature type="domain" description="IrrE N-terminal-like" evidence="1">
    <location>
        <begin position="81"/>
        <end position="120"/>
    </location>
</feature>